<comment type="caution">
    <text evidence="2">The sequence shown here is derived from an EMBL/GenBank/DDBJ whole genome shotgun (WGS) entry which is preliminary data.</text>
</comment>
<protein>
    <submittedName>
        <fullName evidence="2">Uncharacterized protein</fullName>
    </submittedName>
</protein>
<dbReference type="HOGENOM" id="CLU_1406319_0_0_5"/>
<accession>N6VLM1</accession>
<evidence type="ECO:0000256" key="1">
    <source>
        <dbReference type="SAM" id="Phobius"/>
    </source>
</evidence>
<dbReference type="PATRIC" id="fig|1094502.3.peg.954"/>
<reference evidence="2 3" key="1">
    <citation type="journal article" date="2013" name="PLoS Genet.">
        <title>A gene transfer agent and a dynamic repertoire of secretion systems hold the keys to the explosive radiation of the emerging pathogen Bartonella.</title>
        <authorList>
            <person name="Guy L."/>
            <person name="Nystedt B."/>
            <person name="Toft C."/>
            <person name="Zaremba-Niedzwiedzka K."/>
            <person name="Berglund E.C."/>
            <person name="Granberg F."/>
            <person name="Naslund K."/>
            <person name="Eriksson A.S."/>
            <person name="Andersson S.G."/>
        </authorList>
    </citation>
    <scope>NUCLEOTIDE SEQUENCE [LARGE SCALE GENOMIC DNA]</scope>
    <source>
        <strain evidence="2">Tweed</strain>
    </source>
</reference>
<feature type="transmembrane region" description="Helical" evidence="1">
    <location>
        <begin position="95"/>
        <end position="118"/>
    </location>
</feature>
<evidence type="ECO:0000313" key="2">
    <source>
        <dbReference type="EMBL" id="ENN94800.1"/>
    </source>
</evidence>
<gene>
    <name evidence="2" type="ORF">BVtw_08250</name>
</gene>
<evidence type="ECO:0000313" key="3">
    <source>
        <dbReference type="Proteomes" id="UP000014011"/>
    </source>
</evidence>
<dbReference type="AlphaFoldDB" id="N6VLM1"/>
<proteinExistence type="predicted"/>
<keyword evidence="1" id="KW-1133">Transmembrane helix</keyword>
<sequence length="205" mass="22580">MKPSYRGSRLYLWWSFWFAWGVIFLLVSGGLWGAAHIVDMAAISIPSMVAIIVGNLGVHRGFGSMDFPIGSIPINGISALMMWEREHIGGIKAMFSLLSKLSLGLLFLASVLLAAFGFMKGQVFKAEKARDLYWQFEIAKASARAQRELERQRQTANAAEHQAQGVILALEQKLTKMEEVNAVLPTAGCGIELERVRLLNKQAGG</sequence>
<feature type="transmembrane region" description="Helical" evidence="1">
    <location>
        <begin position="40"/>
        <end position="58"/>
    </location>
</feature>
<name>N6VLM1_BARVB</name>
<keyword evidence="1" id="KW-0812">Transmembrane</keyword>
<dbReference type="EMBL" id="AGWD01000011">
    <property type="protein sequence ID" value="ENN94800.1"/>
    <property type="molecule type" value="Genomic_DNA"/>
</dbReference>
<feature type="transmembrane region" description="Helical" evidence="1">
    <location>
        <begin position="12"/>
        <end position="34"/>
    </location>
</feature>
<keyword evidence="1" id="KW-0472">Membrane</keyword>
<dbReference type="Proteomes" id="UP000014011">
    <property type="component" value="Unassembled WGS sequence"/>
</dbReference>
<organism evidence="2 3">
    <name type="scientific">Bartonella vinsonii subsp. berkhoffii str. Tweed</name>
    <dbReference type="NCBI Taxonomy" id="1094502"/>
    <lineage>
        <taxon>Bacteria</taxon>
        <taxon>Pseudomonadati</taxon>
        <taxon>Pseudomonadota</taxon>
        <taxon>Alphaproteobacteria</taxon>
        <taxon>Hyphomicrobiales</taxon>
        <taxon>Bartonellaceae</taxon>
        <taxon>Bartonella</taxon>
    </lineage>
</organism>